<evidence type="ECO:0000256" key="4">
    <source>
        <dbReference type="ARBA" id="ARBA00022692"/>
    </source>
</evidence>
<keyword evidence="7" id="KW-0443">Lipid metabolism</keyword>
<organism evidence="18 19">
    <name type="scientific">Aedes aegypti</name>
    <name type="common">Yellowfever mosquito</name>
    <name type="synonym">Culex aegypti</name>
    <dbReference type="NCBI Taxonomy" id="7159"/>
    <lineage>
        <taxon>Eukaryota</taxon>
        <taxon>Metazoa</taxon>
        <taxon>Ecdysozoa</taxon>
        <taxon>Arthropoda</taxon>
        <taxon>Hexapoda</taxon>
        <taxon>Insecta</taxon>
        <taxon>Pterygota</taxon>
        <taxon>Neoptera</taxon>
        <taxon>Endopterygota</taxon>
        <taxon>Diptera</taxon>
        <taxon>Nematocera</taxon>
        <taxon>Culicoidea</taxon>
        <taxon>Culicidae</taxon>
        <taxon>Culicinae</taxon>
        <taxon>Aedini</taxon>
        <taxon>Aedes</taxon>
        <taxon>Stegomyia</taxon>
    </lineage>
</organism>
<proteinExistence type="inferred from homology"/>
<dbReference type="InterPro" id="IPR014472">
    <property type="entry name" value="CHOPT"/>
</dbReference>
<dbReference type="InterPro" id="IPR043130">
    <property type="entry name" value="CDP-OH_PTrfase_TM_dom"/>
</dbReference>
<evidence type="ECO:0000256" key="12">
    <source>
        <dbReference type="ARBA" id="ARBA00037890"/>
    </source>
</evidence>
<dbReference type="GO" id="GO:0004142">
    <property type="term" value="F:diacylglycerol cholinephosphotransferase activity"/>
    <property type="evidence" value="ECO:0007669"/>
    <property type="project" value="UniProtKB-EC"/>
</dbReference>
<evidence type="ECO:0000256" key="14">
    <source>
        <dbReference type="ARBA" id="ARBA00048570"/>
    </source>
</evidence>
<comment type="pathway">
    <text evidence="12">Phospholipid metabolism; phosphatidylcholine biosynthesis; phosphatidylcholine from phosphocholine: step 2/2.</text>
</comment>
<dbReference type="EC" id="2.7.8.2" evidence="13"/>
<evidence type="ECO:0000256" key="11">
    <source>
        <dbReference type="ARBA" id="ARBA00036890"/>
    </source>
</evidence>
<evidence type="ECO:0000256" key="16">
    <source>
        <dbReference type="SAM" id="MobiDB-lite"/>
    </source>
</evidence>
<feature type="transmembrane region" description="Helical" evidence="17">
    <location>
        <begin position="214"/>
        <end position="236"/>
    </location>
</feature>
<accession>A0A6I8TY56</accession>
<evidence type="ECO:0000256" key="1">
    <source>
        <dbReference type="ARBA" id="ARBA00004141"/>
    </source>
</evidence>
<dbReference type="GO" id="GO:0005794">
    <property type="term" value="C:Golgi apparatus"/>
    <property type="evidence" value="ECO:0007669"/>
    <property type="project" value="TreeGrafter"/>
</dbReference>
<evidence type="ECO:0000313" key="18">
    <source>
        <dbReference type="EnsemblMetazoa" id="AAEL020132-PD"/>
    </source>
</evidence>
<dbReference type="FunFam" id="1.20.120.1760:FF:000002">
    <property type="entry name" value="Choline/ethanolamine phosphotransferase 1"/>
    <property type="match status" value="1"/>
</dbReference>
<feature type="transmembrane region" description="Helical" evidence="17">
    <location>
        <begin position="248"/>
        <end position="273"/>
    </location>
</feature>
<feature type="transmembrane region" description="Helical" evidence="17">
    <location>
        <begin position="149"/>
        <end position="170"/>
    </location>
</feature>
<gene>
    <name evidence="18" type="primary">5564361</name>
</gene>
<evidence type="ECO:0000256" key="10">
    <source>
        <dbReference type="ARBA" id="ARBA00036651"/>
    </source>
</evidence>
<keyword evidence="6 17" id="KW-0472">Membrane</keyword>
<reference evidence="18" key="2">
    <citation type="submission" date="2020-05" db="UniProtKB">
        <authorList>
            <consortium name="EnsemblMetazoa"/>
        </authorList>
    </citation>
    <scope>IDENTIFICATION</scope>
    <source>
        <strain evidence="18">LVP_AGWG</strain>
    </source>
</reference>
<comment type="similarity">
    <text evidence="2 15">Belongs to the CDP-alcohol phosphatidyltransferase class-I family.</text>
</comment>
<dbReference type="PANTHER" id="PTHR10414">
    <property type="entry name" value="ETHANOLAMINEPHOSPHOTRANSFERASE"/>
    <property type="match status" value="1"/>
</dbReference>
<dbReference type="GO" id="GO:0006646">
    <property type="term" value="P:phosphatidylethanolamine biosynthetic process"/>
    <property type="evidence" value="ECO:0007669"/>
    <property type="project" value="TreeGrafter"/>
</dbReference>
<dbReference type="InterPro" id="IPR000462">
    <property type="entry name" value="CDP-OH_P_trans"/>
</dbReference>
<evidence type="ECO:0000256" key="2">
    <source>
        <dbReference type="ARBA" id="ARBA00010441"/>
    </source>
</evidence>
<evidence type="ECO:0000256" key="8">
    <source>
        <dbReference type="ARBA" id="ARBA00023264"/>
    </source>
</evidence>
<comment type="catalytic activity">
    <reaction evidence="14">
        <text>CDP-choline + a 1,2-diacyl-sn-glycerol = a 1,2-diacyl-sn-glycero-3-phosphocholine + CMP + H(+)</text>
        <dbReference type="Rhea" id="RHEA:32939"/>
        <dbReference type="ChEBI" id="CHEBI:15378"/>
        <dbReference type="ChEBI" id="CHEBI:17815"/>
        <dbReference type="ChEBI" id="CHEBI:57643"/>
        <dbReference type="ChEBI" id="CHEBI:58779"/>
        <dbReference type="ChEBI" id="CHEBI:60377"/>
        <dbReference type="EC" id="2.7.8.2"/>
    </reaction>
    <physiologicalReaction direction="left-to-right" evidence="14">
        <dbReference type="Rhea" id="RHEA:32940"/>
    </physiologicalReaction>
</comment>
<evidence type="ECO:0000256" key="15">
    <source>
        <dbReference type="RuleBase" id="RU003750"/>
    </source>
</evidence>
<dbReference type="Proteomes" id="UP000008820">
    <property type="component" value="Chromosome 3"/>
</dbReference>
<keyword evidence="7" id="KW-0594">Phospholipid biosynthesis</keyword>
<comment type="catalytic activity">
    <reaction evidence="11">
        <text>1-hexadecanoyl-2-(9Z-octadecenoyl)-sn-glycerol + CDP-choline = 1-hexadecanoyl-2-(9Z-octadecenoyl)-sn-glycero-3-phosphocholine + CMP + H(+)</text>
        <dbReference type="Rhea" id="RHEA:54244"/>
        <dbReference type="ChEBI" id="CHEBI:15378"/>
        <dbReference type="ChEBI" id="CHEBI:58779"/>
        <dbReference type="ChEBI" id="CHEBI:60377"/>
        <dbReference type="ChEBI" id="CHEBI:73001"/>
        <dbReference type="ChEBI" id="CHEBI:75466"/>
    </reaction>
    <physiologicalReaction direction="left-to-right" evidence="11">
        <dbReference type="Rhea" id="RHEA:54245"/>
    </physiologicalReaction>
</comment>
<evidence type="ECO:0000256" key="7">
    <source>
        <dbReference type="ARBA" id="ARBA00023209"/>
    </source>
</evidence>
<keyword evidence="7" id="KW-0444">Lipid biosynthesis</keyword>
<dbReference type="GO" id="GO:0004307">
    <property type="term" value="F:ethanolaminephosphotransferase activity"/>
    <property type="evidence" value="ECO:0007669"/>
    <property type="project" value="TreeGrafter"/>
</dbReference>
<keyword evidence="8" id="KW-1208">Phospholipid metabolism</keyword>
<feature type="transmembrane region" description="Helical" evidence="17">
    <location>
        <begin position="182"/>
        <end position="202"/>
    </location>
</feature>
<comment type="subcellular location">
    <subcellularLocation>
        <location evidence="1">Membrane</location>
        <topology evidence="1">Multi-pass membrane protein</topology>
    </subcellularLocation>
</comment>
<dbReference type="Pfam" id="PF01066">
    <property type="entry name" value="CDP-OH_P_transf"/>
    <property type="match status" value="1"/>
</dbReference>
<name>A0A6I8TY56_AEDAE</name>
<keyword evidence="5 17" id="KW-1133">Transmembrane helix</keyword>
<feature type="transmembrane region" description="Helical" evidence="17">
    <location>
        <begin position="47"/>
        <end position="71"/>
    </location>
</feature>
<comment type="catalytic activity">
    <reaction evidence="9">
        <text>1-hexadecanoyl-2-(4Z,7Z,10Z,13Z,16Z,19Z-docosahexaenoyl)-sn-glycerol + CDP-choline = 1-hexadecanoyl-2-(4Z,7Z,10Z,13Z,16Z,19Z-docosahexaenoyl)-sn-glycero-3-phosphocholine + CMP + H(+)</text>
        <dbReference type="Rhea" id="RHEA:54332"/>
        <dbReference type="ChEBI" id="CHEBI:15378"/>
        <dbReference type="ChEBI" id="CHEBI:58779"/>
        <dbReference type="ChEBI" id="CHEBI:60377"/>
        <dbReference type="ChEBI" id="CHEBI:74963"/>
        <dbReference type="ChEBI" id="CHEBI:82949"/>
    </reaction>
    <physiologicalReaction direction="left-to-right" evidence="9">
        <dbReference type="Rhea" id="RHEA:54333"/>
    </physiologicalReaction>
</comment>
<dbReference type="Gene3D" id="1.20.120.1760">
    <property type="match status" value="1"/>
</dbReference>
<evidence type="ECO:0000313" key="19">
    <source>
        <dbReference type="Proteomes" id="UP000008820"/>
    </source>
</evidence>
<evidence type="ECO:0000256" key="6">
    <source>
        <dbReference type="ARBA" id="ARBA00023136"/>
    </source>
</evidence>
<feature type="region of interest" description="Disordered" evidence="16">
    <location>
        <begin position="427"/>
        <end position="496"/>
    </location>
</feature>
<keyword evidence="4 17" id="KW-0812">Transmembrane</keyword>
<dbReference type="OrthoDB" id="196717at2759"/>
<comment type="catalytic activity">
    <reaction evidence="10">
        <text>1,2-dioctanoyl-sn-glycerol + CDP-choline = 1,2-dioctanoyl-sn-glycero-3-phosphocholine + CMP + H(+)</text>
        <dbReference type="Rhea" id="RHEA:54232"/>
        <dbReference type="ChEBI" id="CHEBI:15378"/>
        <dbReference type="ChEBI" id="CHEBI:58779"/>
        <dbReference type="ChEBI" id="CHEBI:60377"/>
        <dbReference type="ChEBI" id="CHEBI:76979"/>
        <dbReference type="ChEBI" id="CHEBI:78228"/>
    </reaction>
    <physiologicalReaction direction="left-to-right" evidence="10">
        <dbReference type="Rhea" id="RHEA:54233"/>
    </physiologicalReaction>
</comment>
<feature type="transmembrane region" description="Helical" evidence="17">
    <location>
        <begin position="327"/>
        <end position="346"/>
    </location>
</feature>
<dbReference type="PANTHER" id="PTHR10414:SF37">
    <property type="entry name" value="BB IN A BOXCAR, ISOFORM C"/>
    <property type="match status" value="1"/>
</dbReference>
<feature type="transmembrane region" description="Helical" evidence="17">
    <location>
        <begin position="293"/>
        <end position="315"/>
    </location>
</feature>
<feature type="compositionally biased region" description="Low complexity" evidence="16">
    <location>
        <begin position="442"/>
        <end position="455"/>
    </location>
</feature>
<evidence type="ECO:0000256" key="13">
    <source>
        <dbReference type="ARBA" id="ARBA00038987"/>
    </source>
</evidence>
<protein>
    <recommendedName>
        <fullName evidence="13">diacylglycerol cholinephosphotransferase</fullName>
        <ecNumber evidence="13">2.7.8.2</ecNumber>
    </recommendedName>
</protein>
<keyword evidence="3 15" id="KW-0808">Transferase</keyword>
<sequence>MYFYKQKLLQPGQLKKLGDHKYSCSNVSLLDPFLQPWWCWLVSKVPLWLAPNLITIVGLVINILTTLILIYFSPNGREEPPRWASALCALGLFIYQSLDAIDGKQARRTNSSTPLGELFDHGCDSISTVFVALSACISCQLGYYPRWMFFQCFCAMTLFYCAHWQTYVSGTLRFGKIDVTEAQCTIIGIHLISAVFGPSIWMTKIPVIGGTWNLYTVCTIFSLGYLQVFITFCRTFHEGGVGKNGSTVALPMLGGVDIKIVPLYFAVFVFGLLAYENASVIFTGGVGKNGSTVAGTSVLSPIIPFLFVVVPAYVISQKSTDHIYENYPALYIMAFGMITAKVTNRLVVAHMTKSEMEYLDWGLIGPLCLFLNQYFNSFLPEYYVLWFAMLWCSVDLIRYCGQVCLEICAYLRIELFRIPYPPKPLMTSQASSSSEADEHPLNNNVSNSSSRASKSPQASPLRNLAVPPMFQRAPSSEDGGSPRVTPHASPRRPHQH</sequence>
<evidence type="ECO:0000256" key="9">
    <source>
        <dbReference type="ARBA" id="ARBA00036100"/>
    </source>
</evidence>
<evidence type="ECO:0000256" key="17">
    <source>
        <dbReference type="SAM" id="Phobius"/>
    </source>
</evidence>
<evidence type="ECO:0000256" key="5">
    <source>
        <dbReference type="ARBA" id="ARBA00022989"/>
    </source>
</evidence>
<reference evidence="18 19" key="1">
    <citation type="submission" date="2017-06" db="EMBL/GenBank/DDBJ databases">
        <title>Aedes aegypti genome working group (AGWG) sequencing and assembly.</title>
        <authorList>
            <consortium name="Aedes aegypti Genome Working Group (AGWG)"/>
            <person name="Matthews B.J."/>
        </authorList>
    </citation>
    <scope>NUCLEOTIDE SEQUENCE [LARGE SCALE GENOMIC DNA]</scope>
    <source>
        <strain evidence="18 19">LVP_AGWG</strain>
    </source>
</reference>
<dbReference type="PROSITE" id="PS00379">
    <property type="entry name" value="CDP_ALCOHOL_P_TRANSF"/>
    <property type="match status" value="1"/>
</dbReference>
<dbReference type="EnsemblMetazoa" id="AAEL020132-RD">
    <property type="protein sequence ID" value="AAEL020132-PD"/>
    <property type="gene ID" value="AAEL020132"/>
</dbReference>
<dbReference type="GO" id="GO:0005789">
    <property type="term" value="C:endoplasmic reticulum membrane"/>
    <property type="evidence" value="ECO:0007669"/>
    <property type="project" value="TreeGrafter"/>
</dbReference>
<keyword evidence="19" id="KW-1185">Reference proteome</keyword>
<dbReference type="AlphaFoldDB" id="A0A6I8TY56"/>
<evidence type="ECO:0000256" key="3">
    <source>
        <dbReference type="ARBA" id="ARBA00022679"/>
    </source>
</evidence>
<dbReference type="InterPro" id="IPR048254">
    <property type="entry name" value="CDP_ALCOHOL_P_TRANSF_CS"/>
</dbReference>